<dbReference type="OrthoDB" id="5866735at2759"/>
<keyword evidence="1" id="KW-0812">Transmembrane</keyword>
<evidence type="ECO:0008006" key="4">
    <source>
        <dbReference type="Google" id="ProtNLM"/>
    </source>
</evidence>
<dbReference type="AlphaFoldDB" id="A0A016SVT7"/>
<gene>
    <name evidence="2" type="primary">Acey_s0169.g214</name>
    <name evidence="2" type="ORF">Y032_0169g214</name>
</gene>
<proteinExistence type="predicted"/>
<organism evidence="2 3">
    <name type="scientific">Ancylostoma ceylanicum</name>
    <dbReference type="NCBI Taxonomy" id="53326"/>
    <lineage>
        <taxon>Eukaryota</taxon>
        <taxon>Metazoa</taxon>
        <taxon>Ecdysozoa</taxon>
        <taxon>Nematoda</taxon>
        <taxon>Chromadorea</taxon>
        <taxon>Rhabditida</taxon>
        <taxon>Rhabditina</taxon>
        <taxon>Rhabditomorpha</taxon>
        <taxon>Strongyloidea</taxon>
        <taxon>Ancylostomatidae</taxon>
        <taxon>Ancylostomatinae</taxon>
        <taxon>Ancylostoma</taxon>
    </lineage>
</organism>
<keyword evidence="3" id="KW-1185">Reference proteome</keyword>
<comment type="caution">
    <text evidence="2">The sequence shown here is derived from an EMBL/GenBank/DDBJ whole genome shotgun (WGS) entry which is preliminary data.</text>
</comment>
<protein>
    <recommendedName>
        <fullName evidence="4">ZP domain-containing protein</fullName>
    </recommendedName>
</protein>
<dbReference type="Proteomes" id="UP000024635">
    <property type="component" value="Unassembled WGS sequence"/>
</dbReference>
<feature type="transmembrane region" description="Helical" evidence="1">
    <location>
        <begin position="168"/>
        <end position="190"/>
    </location>
</feature>
<accession>A0A016SVT7</accession>
<keyword evidence="1" id="KW-1133">Transmembrane helix</keyword>
<sequence length="213" mass="23928">MASLRVSGAVERKVHKKAENSSPPCVILCFPVSYLIANYLIVSITANRKQFDLFIQLFTKSRRVHFNCMLSVCHKNDADCMKEIPPRCSRSLRKRQLPGDISVEERLKHLHALMEAQNYTGDDRFVDDDGSVVVDGEAGTVTANIAARPLVVDDGPEPSSQPCLPSNYLHWIYVLLITNILSILVAVVACSNLLKRRFSIDVTTFEHKYHSPM</sequence>
<evidence type="ECO:0000313" key="3">
    <source>
        <dbReference type="Proteomes" id="UP000024635"/>
    </source>
</evidence>
<evidence type="ECO:0000313" key="2">
    <source>
        <dbReference type="EMBL" id="EYB94615.1"/>
    </source>
</evidence>
<reference evidence="3" key="1">
    <citation type="journal article" date="2015" name="Nat. Genet.">
        <title>The genome and transcriptome of the zoonotic hookworm Ancylostoma ceylanicum identify infection-specific gene families.</title>
        <authorList>
            <person name="Schwarz E.M."/>
            <person name="Hu Y."/>
            <person name="Antoshechkin I."/>
            <person name="Miller M.M."/>
            <person name="Sternberg P.W."/>
            <person name="Aroian R.V."/>
        </authorList>
    </citation>
    <scope>NUCLEOTIDE SEQUENCE</scope>
    <source>
        <strain evidence="3">HY135</strain>
    </source>
</reference>
<keyword evidence="1" id="KW-0472">Membrane</keyword>
<dbReference type="EMBL" id="JARK01001505">
    <property type="protein sequence ID" value="EYB94615.1"/>
    <property type="molecule type" value="Genomic_DNA"/>
</dbReference>
<evidence type="ECO:0000256" key="1">
    <source>
        <dbReference type="SAM" id="Phobius"/>
    </source>
</evidence>
<name>A0A016SVT7_9BILA</name>